<evidence type="ECO:0000313" key="10">
    <source>
        <dbReference type="Proteomes" id="UP000014760"/>
    </source>
</evidence>
<evidence type="ECO:0000313" key="9">
    <source>
        <dbReference type="EnsemblMetazoa" id="CapteP187565"/>
    </source>
</evidence>
<dbReference type="Pfam" id="PF05478">
    <property type="entry name" value="Prominin"/>
    <property type="match status" value="1"/>
</dbReference>
<feature type="transmembrane region" description="Helical" evidence="7">
    <location>
        <begin position="208"/>
        <end position="237"/>
    </location>
</feature>
<evidence type="ECO:0000256" key="4">
    <source>
        <dbReference type="ARBA" id="ARBA00022989"/>
    </source>
</evidence>
<reference evidence="9" key="3">
    <citation type="submission" date="2015-06" db="UniProtKB">
        <authorList>
            <consortium name="EnsemblMetazoa"/>
        </authorList>
    </citation>
    <scope>IDENTIFICATION</scope>
</reference>
<protein>
    <recommendedName>
        <fullName evidence="11">Prominin-1-A</fullName>
    </recommendedName>
</protein>
<comment type="subcellular location">
    <subcellularLocation>
        <location evidence="1">Membrane</location>
        <topology evidence="1">Multi-pass membrane protein</topology>
    </subcellularLocation>
</comment>
<gene>
    <name evidence="8" type="ORF">CAPTEDRAFT_187565</name>
</gene>
<dbReference type="GO" id="GO:0016020">
    <property type="term" value="C:membrane"/>
    <property type="evidence" value="ECO:0007669"/>
    <property type="project" value="UniProtKB-SubCell"/>
</dbReference>
<dbReference type="InterPro" id="IPR008795">
    <property type="entry name" value="Prominin"/>
</dbReference>
<evidence type="ECO:0008006" key="11">
    <source>
        <dbReference type="Google" id="ProtNLM"/>
    </source>
</evidence>
<evidence type="ECO:0000256" key="3">
    <source>
        <dbReference type="ARBA" id="ARBA00022692"/>
    </source>
</evidence>
<dbReference type="AlphaFoldDB" id="R7UDP7"/>
<dbReference type="OMA" id="SHINEMR"/>
<accession>R7UDP7</accession>
<dbReference type="HOGENOM" id="CLU_008293_0_0_1"/>
<dbReference type="PANTHER" id="PTHR22730">
    <property type="entry name" value="PROMININ PROM PROTEIN"/>
    <property type="match status" value="1"/>
</dbReference>
<evidence type="ECO:0000256" key="1">
    <source>
        <dbReference type="ARBA" id="ARBA00004141"/>
    </source>
</evidence>
<proteinExistence type="inferred from homology"/>
<dbReference type="PANTHER" id="PTHR22730:SF1">
    <property type="entry name" value="PROMININ-LIKE PROTEIN"/>
    <property type="match status" value="1"/>
</dbReference>
<keyword evidence="6" id="KW-0325">Glycoprotein</keyword>
<keyword evidence="4 7" id="KW-1133">Transmembrane helix</keyword>
<reference evidence="8 10" key="2">
    <citation type="journal article" date="2013" name="Nature">
        <title>Insights into bilaterian evolution from three spiralian genomes.</title>
        <authorList>
            <person name="Simakov O."/>
            <person name="Marletaz F."/>
            <person name="Cho S.J."/>
            <person name="Edsinger-Gonzales E."/>
            <person name="Havlak P."/>
            <person name="Hellsten U."/>
            <person name="Kuo D.H."/>
            <person name="Larsson T."/>
            <person name="Lv J."/>
            <person name="Arendt D."/>
            <person name="Savage R."/>
            <person name="Osoegawa K."/>
            <person name="de Jong P."/>
            <person name="Grimwood J."/>
            <person name="Chapman J.A."/>
            <person name="Shapiro H."/>
            <person name="Aerts A."/>
            <person name="Otillar R.P."/>
            <person name="Terry A.Y."/>
            <person name="Boore J.L."/>
            <person name="Grigoriev I.V."/>
            <person name="Lindberg D.R."/>
            <person name="Seaver E.C."/>
            <person name="Weisblat D.A."/>
            <person name="Putnam N.H."/>
            <person name="Rokhsar D.S."/>
        </authorList>
    </citation>
    <scope>NUCLEOTIDE SEQUENCE</scope>
    <source>
        <strain evidence="8 10">I ESC-2004</strain>
    </source>
</reference>
<reference evidence="10" key="1">
    <citation type="submission" date="2012-12" db="EMBL/GenBank/DDBJ databases">
        <authorList>
            <person name="Hellsten U."/>
            <person name="Grimwood J."/>
            <person name="Chapman J.A."/>
            <person name="Shapiro H."/>
            <person name="Aerts A."/>
            <person name="Otillar R.P."/>
            <person name="Terry A.Y."/>
            <person name="Boore J.L."/>
            <person name="Simakov O."/>
            <person name="Marletaz F."/>
            <person name="Cho S.-J."/>
            <person name="Edsinger-Gonzales E."/>
            <person name="Havlak P."/>
            <person name="Kuo D.-H."/>
            <person name="Larsson T."/>
            <person name="Lv J."/>
            <person name="Arendt D."/>
            <person name="Savage R."/>
            <person name="Osoegawa K."/>
            <person name="de Jong P."/>
            <person name="Lindberg D.R."/>
            <person name="Seaver E.C."/>
            <person name="Weisblat D.A."/>
            <person name="Putnam N.H."/>
            <person name="Grigoriev I.V."/>
            <person name="Rokhsar D.S."/>
        </authorList>
    </citation>
    <scope>NUCLEOTIDE SEQUENCE</scope>
    <source>
        <strain evidence="10">I ESC-2004</strain>
    </source>
</reference>
<evidence type="ECO:0000256" key="7">
    <source>
        <dbReference type="SAM" id="Phobius"/>
    </source>
</evidence>
<name>R7UDP7_CAPTE</name>
<organism evidence="8">
    <name type="scientific">Capitella teleta</name>
    <name type="common">Polychaete worm</name>
    <dbReference type="NCBI Taxonomy" id="283909"/>
    <lineage>
        <taxon>Eukaryota</taxon>
        <taxon>Metazoa</taxon>
        <taxon>Spiralia</taxon>
        <taxon>Lophotrochozoa</taxon>
        <taxon>Annelida</taxon>
        <taxon>Polychaeta</taxon>
        <taxon>Sedentaria</taxon>
        <taxon>Scolecida</taxon>
        <taxon>Capitellidae</taxon>
        <taxon>Capitella</taxon>
    </lineage>
</organism>
<keyword evidence="10" id="KW-1185">Reference proteome</keyword>
<keyword evidence="5 7" id="KW-0472">Membrane</keyword>
<dbReference type="EMBL" id="AMQN01001456">
    <property type="status" value="NOT_ANNOTATED_CDS"/>
    <property type="molecule type" value="Genomic_DNA"/>
</dbReference>
<comment type="similarity">
    <text evidence="2">Belongs to the prominin family.</text>
</comment>
<dbReference type="EMBL" id="KB302615">
    <property type="protein sequence ID" value="ELU04109.1"/>
    <property type="molecule type" value="Genomic_DNA"/>
</dbReference>
<feature type="transmembrane region" description="Helical" evidence="7">
    <location>
        <begin position="161"/>
        <end position="187"/>
    </location>
</feature>
<dbReference type="Proteomes" id="UP000014760">
    <property type="component" value="Unassembled WGS sequence"/>
</dbReference>
<keyword evidence="3 7" id="KW-0812">Transmembrane</keyword>
<evidence type="ECO:0000256" key="5">
    <source>
        <dbReference type="ARBA" id="ARBA00023136"/>
    </source>
</evidence>
<sequence>MGDAMIQMDNSVTALKADGQTLKDELEAVVDKINNAQGLPGCEASCKALDASVLVMDADFDNLPDISSEIDLVNEVRSKNLTALVIGGQEEFNNIPETVQDKAGSVINDTKKLLDDFTISIEDQLGSLKKIPNDVVVSIDNMKADLNDVTDLVDTYDNYRWLAGVGLTCTVLLVVVLQFCGLCFGVLGHKKRVSPTDRNCMSNSGGEMLMASVGFIFMFSWLLMLLTSISFLIGVIAEKIVCEPLTDPEFKMLNSLDGPGGSLSSEGYFLSKTLLQNGSIPLTFSGLLESCKANQAAYSAMKLGALFDLNELTDYRKMIDLEAEIDKLDVDFADIVILNADTRKQLTDFQEATQMDFQGLLDEVQLSKDTTKANLADFADAVEQVANDGSNANPAKQKLLDAASDINDIDQGIYADVKARQTQLETDIRSLQTSAAAIQTSVDSVLTDADTTTNFFQTQASNLTKEAALTFIKRLLSTADQYRDKALDLIEHEIGHCKPVYDLWYSLIDRSLCQYLVDSFQQSGTCGYALTATCEWFIKCLYWGPHKAVDQNKIIGSLLSVLSDLVTPNSFPMKQLFIRYLKS</sequence>
<evidence type="ECO:0000256" key="2">
    <source>
        <dbReference type="ARBA" id="ARBA00006058"/>
    </source>
</evidence>
<evidence type="ECO:0000313" key="8">
    <source>
        <dbReference type="EMBL" id="ELU04109.1"/>
    </source>
</evidence>
<evidence type="ECO:0000256" key="6">
    <source>
        <dbReference type="ARBA" id="ARBA00023180"/>
    </source>
</evidence>
<dbReference type="EnsemblMetazoa" id="CapteT187565">
    <property type="protein sequence ID" value="CapteP187565"/>
    <property type="gene ID" value="CapteG187565"/>
</dbReference>
<dbReference type="OrthoDB" id="6229420at2759"/>